<name>A0ABQ1X072_9BACT</name>
<dbReference type="InterPro" id="IPR014985">
    <property type="entry name" value="WbqC"/>
</dbReference>
<dbReference type="Pfam" id="PF08889">
    <property type="entry name" value="WbqC"/>
    <property type="match status" value="1"/>
</dbReference>
<protein>
    <recommendedName>
        <fullName evidence="3">WbqC-like protein</fullName>
    </recommendedName>
</protein>
<dbReference type="RefSeq" id="WP_229728783.1">
    <property type="nucleotide sequence ID" value="NZ_BMGS01000008.1"/>
</dbReference>
<reference evidence="2" key="1">
    <citation type="journal article" date="2019" name="Int. J. Syst. Evol. Microbiol.">
        <title>The Global Catalogue of Microorganisms (GCM) 10K type strain sequencing project: providing services to taxonomists for standard genome sequencing and annotation.</title>
        <authorList>
            <consortium name="The Broad Institute Genomics Platform"/>
            <consortium name="The Broad Institute Genome Sequencing Center for Infectious Disease"/>
            <person name="Wu L."/>
            <person name="Ma J."/>
        </authorList>
    </citation>
    <scope>NUCLEOTIDE SEQUENCE [LARGE SCALE GENOMIC DNA]</scope>
    <source>
        <strain evidence="2">CGMCC 1.12990</strain>
    </source>
</reference>
<comment type="caution">
    <text evidence="1">The sequence shown here is derived from an EMBL/GenBank/DDBJ whole genome shotgun (WGS) entry which is preliminary data.</text>
</comment>
<accession>A0ABQ1X072</accession>
<evidence type="ECO:0000313" key="2">
    <source>
        <dbReference type="Proteomes" id="UP000601361"/>
    </source>
</evidence>
<proteinExistence type="predicted"/>
<dbReference type="EMBL" id="BMGS01000008">
    <property type="protein sequence ID" value="GGG53469.1"/>
    <property type="molecule type" value="Genomic_DNA"/>
</dbReference>
<dbReference type="Proteomes" id="UP000601361">
    <property type="component" value="Unassembled WGS sequence"/>
</dbReference>
<evidence type="ECO:0008006" key="3">
    <source>
        <dbReference type="Google" id="ProtNLM"/>
    </source>
</evidence>
<keyword evidence="2" id="KW-1185">Reference proteome</keyword>
<organism evidence="1 2">
    <name type="scientific">Hymenobacter glacieicola</name>
    <dbReference type="NCBI Taxonomy" id="1562124"/>
    <lineage>
        <taxon>Bacteria</taxon>
        <taxon>Pseudomonadati</taxon>
        <taxon>Bacteroidota</taxon>
        <taxon>Cytophagia</taxon>
        <taxon>Cytophagales</taxon>
        <taxon>Hymenobacteraceae</taxon>
        <taxon>Hymenobacter</taxon>
    </lineage>
</organism>
<evidence type="ECO:0000313" key="1">
    <source>
        <dbReference type="EMBL" id="GGG53469.1"/>
    </source>
</evidence>
<gene>
    <name evidence="1" type="ORF">GCM10011378_32190</name>
</gene>
<sequence length="230" mass="26472">MQPYIFPYLGYFQLMAAADQFVVYDDVQFIKGGWISRNRMLVNGQPCLFTIPLDAPSPNRLICDIALNAKTPWRPKLLQTIAQSYRRAPQFEPVYGLIERVLAPVEGQTIADLVRVSFSEIIAYLHLPVELIPTSTRYENQHLRSQERVLDICRQEEATDYVNAQGGRELYDHETFAARGMRLHFLQPELRPYRQLSKGEFVPGLSIIDVLMNNSVAETAELLRSYHLTR</sequence>